<feature type="transmembrane region" description="Helical" evidence="7">
    <location>
        <begin position="392"/>
        <end position="410"/>
    </location>
</feature>
<dbReference type="InterPro" id="IPR002293">
    <property type="entry name" value="AA/rel_permease1"/>
</dbReference>
<evidence type="ECO:0000256" key="4">
    <source>
        <dbReference type="ARBA" id="ARBA00022692"/>
    </source>
</evidence>
<comment type="subcellular location">
    <subcellularLocation>
        <location evidence="1">Cell membrane</location>
        <topology evidence="1">Multi-pass membrane protein</topology>
    </subcellularLocation>
</comment>
<evidence type="ECO:0000256" key="6">
    <source>
        <dbReference type="ARBA" id="ARBA00023136"/>
    </source>
</evidence>
<feature type="transmembrane region" description="Helical" evidence="7">
    <location>
        <begin position="247"/>
        <end position="268"/>
    </location>
</feature>
<feature type="transmembrane region" description="Helical" evidence="7">
    <location>
        <begin position="314"/>
        <end position="334"/>
    </location>
</feature>
<evidence type="ECO:0000256" key="7">
    <source>
        <dbReference type="SAM" id="Phobius"/>
    </source>
</evidence>
<feature type="transmembrane region" description="Helical" evidence="7">
    <location>
        <begin position="364"/>
        <end position="386"/>
    </location>
</feature>
<feature type="transmembrane region" description="Helical" evidence="7">
    <location>
        <begin position="422"/>
        <end position="445"/>
    </location>
</feature>
<dbReference type="Gene3D" id="1.20.1740.10">
    <property type="entry name" value="Amino acid/polyamine transporter I"/>
    <property type="match status" value="1"/>
</dbReference>
<dbReference type="PIRSF" id="PIRSF006060">
    <property type="entry name" value="AA_transporter"/>
    <property type="match status" value="1"/>
</dbReference>
<feature type="transmembrane region" description="Helical" evidence="7">
    <location>
        <begin position="107"/>
        <end position="125"/>
    </location>
</feature>
<feature type="transmembrane region" description="Helical" evidence="7">
    <location>
        <begin position="21"/>
        <end position="42"/>
    </location>
</feature>
<dbReference type="Pfam" id="PF13520">
    <property type="entry name" value="AA_permease_2"/>
    <property type="match status" value="1"/>
</dbReference>
<reference evidence="8" key="2">
    <citation type="journal article" date="2021" name="PeerJ">
        <title>Extensive microbial diversity within the chicken gut microbiome revealed by metagenomics and culture.</title>
        <authorList>
            <person name="Gilroy R."/>
            <person name="Ravi A."/>
            <person name="Getino M."/>
            <person name="Pursley I."/>
            <person name="Horton D.L."/>
            <person name="Alikhan N.F."/>
            <person name="Baker D."/>
            <person name="Gharbi K."/>
            <person name="Hall N."/>
            <person name="Watson M."/>
            <person name="Adriaenssens E.M."/>
            <person name="Foster-Nyarko E."/>
            <person name="Jarju S."/>
            <person name="Secka A."/>
            <person name="Antonio M."/>
            <person name="Oren A."/>
            <person name="Chaudhuri R.R."/>
            <person name="La Ragione R."/>
            <person name="Hildebrand F."/>
            <person name="Pallen M.J."/>
        </authorList>
    </citation>
    <scope>NUCLEOTIDE SEQUENCE</scope>
    <source>
        <strain evidence="8">ChiSjej4B22-8349</strain>
    </source>
</reference>
<reference evidence="8" key="1">
    <citation type="submission" date="2020-10" db="EMBL/GenBank/DDBJ databases">
        <authorList>
            <person name="Gilroy R."/>
        </authorList>
    </citation>
    <scope>NUCLEOTIDE SEQUENCE</scope>
    <source>
        <strain evidence="8">ChiSjej4B22-8349</strain>
    </source>
</reference>
<evidence type="ECO:0000256" key="1">
    <source>
        <dbReference type="ARBA" id="ARBA00004651"/>
    </source>
</evidence>
<keyword evidence="2" id="KW-0813">Transport</keyword>
<keyword evidence="4 7" id="KW-0812">Transmembrane</keyword>
<dbReference type="GO" id="GO:0005886">
    <property type="term" value="C:plasma membrane"/>
    <property type="evidence" value="ECO:0007669"/>
    <property type="project" value="UniProtKB-SubCell"/>
</dbReference>
<evidence type="ECO:0000313" key="8">
    <source>
        <dbReference type="EMBL" id="HIU96858.1"/>
    </source>
</evidence>
<name>A0A9D1N931_9FIRM</name>
<accession>A0A9D1N931</accession>
<gene>
    <name evidence="8" type="ORF">IAD25_09185</name>
</gene>
<feature type="transmembrane region" description="Helical" evidence="7">
    <location>
        <begin position="500"/>
        <end position="518"/>
    </location>
</feature>
<dbReference type="Proteomes" id="UP000824130">
    <property type="component" value="Unassembled WGS sequence"/>
</dbReference>
<feature type="transmembrane region" description="Helical" evidence="7">
    <location>
        <begin position="163"/>
        <end position="183"/>
    </location>
</feature>
<feature type="transmembrane region" description="Helical" evidence="7">
    <location>
        <begin position="131"/>
        <end position="151"/>
    </location>
</feature>
<proteinExistence type="predicted"/>
<keyword evidence="6 7" id="KW-0472">Membrane</keyword>
<feature type="transmembrane region" description="Helical" evidence="7">
    <location>
        <begin position="208"/>
        <end position="226"/>
    </location>
</feature>
<evidence type="ECO:0000256" key="5">
    <source>
        <dbReference type="ARBA" id="ARBA00022989"/>
    </source>
</evidence>
<feature type="transmembrane region" description="Helical" evidence="7">
    <location>
        <begin position="451"/>
        <end position="469"/>
    </location>
</feature>
<dbReference type="AlphaFoldDB" id="A0A9D1N931"/>
<evidence type="ECO:0000256" key="3">
    <source>
        <dbReference type="ARBA" id="ARBA00022475"/>
    </source>
</evidence>
<evidence type="ECO:0000313" key="9">
    <source>
        <dbReference type="Proteomes" id="UP000824130"/>
    </source>
</evidence>
<protein>
    <submittedName>
        <fullName evidence="8">APC family permease</fullName>
    </submittedName>
</protein>
<keyword evidence="5 7" id="KW-1133">Transmembrane helix</keyword>
<dbReference type="InterPro" id="IPR044566">
    <property type="entry name" value="RMV1-like"/>
</dbReference>
<evidence type="ECO:0000256" key="2">
    <source>
        <dbReference type="ARBA" id="ARBA00022448"/>
    </source>
</evidence>
<comment type="caution">
    <text evidence="8">The sequence shown here is derived from an EMBL/GenBank/DDBJ whole genome shotgun (WGS) entry which is preliminary data.</text>
</comment>
<dbReference type="PANTHER" id="PTHR45826">
    <property type="entry name" value="POLYAMINE TRANSPORTER PUT1"/>
    <property type="match status" value="1"/>
</dbReference>
<dbReference type="EMBL" id="DVOB01000196">
    <property type="protein sequence ID" value="HIU96858.1"/>
    <property type="molecule type" value="Genomic_DNA"/>
</dbReference>
<feature type="transmembrane region" description="Helical" evidence="7">
    <location>
        <begin position="54"/>
        <end position="72"/>
    </location>
</feature>
<organism evidence="8 9">
    <name type="scientific">Candidatus Allocopromorpha excrementipullorum</name>
    <dbReference type="NCBI Taxonomy" id="2840743"/>
    <lineage>
        <taxon>Bacteria</taxon>
        <taxon>Bacillati</taxon>
        <taxon>Bacillota</taxon>
        <taxon>Clostridia</taxon>
        <taxon>Eubacteriales</taxon>
        <taxon>Eubacteriaceae</taxon>
        <taxon>Eubacteriaceae incertae sedis</taxon>
        <taxon>Candidatus Allocopromorpha</taxon>
    </lineage>
</organism>
<keyword evidence="3" id="KW-1003">Cell membrane</keyword>
<dbReference type="PANTHER" id="PTHR45826:SF2">
    <property type="entry name" value="AMINO ACID TRANSPORTER"/>
    <property type="match status" value="1"/>
</dbReference>
<dbReference type="GO" id="GO:0022857">
    <property type="term" value="F:transmembrane transporter activity"/>
    <property type="evidence" value="ECO:0007669"/>
    <property type="project" value="InterPro"/>
</dbReference>
<feature type="transmembrane region" description="Helical" evidence="7">
    <location>
        <begin position="549"/>
        <end position="569"/>
    </location>
</feature>
<sequence>MSNNQNDDVKVGGNGLKKHNIKVSTVVFMIFCLCAAGCYGIEEMMPESGPGLTVIMLIVLPFVWSTPLGLVASELGSARPQEGGYYKWVQEALGEYWGFQAGWWRTISIYIDNTLYVILAGGYLANWFDLSWGMEFAFKVLMILVFTYINIRGVKDVGIVSTILAILVIVAFAMVAVCGFLNWEQNPVIPVTADGEITGFSGIGFADWVYYIGMGIAIGMWMYAGYESMSTIAGEVENPQVIPKATMITVPLIMAVYIFPTIAGLATLTDEKVADILGISVAEVQDAGGAWAFWGTETGTVGYADVVTANWGPAFGVFFVIVAVLAQCSIYNTYIASGSRGFFALAEDNLAPPFLVKCDKKHGVPYISVLSVGIVNLILCNFAFTAVVVVDVFLLVSAYVMIFISALILRKRIPDEERKFKIPGGYGFLCVVCVVPCVIAFIAFFINGTDYFIGGMLGIVSGPILYYIWKRMYGGLAKKDPVGHPLNPKTGLAVGDTRRISFNFIILAVFGFLGYPWLGWFEGDWGPEYYAEESGNPGFLADFDLMLDIILYGSVIFAVIGIIFYLISVKVEPKRAAKKTGNS</sequence>